<gene>
    <name evidence="1" type="ORF">C1645_781843</name>
</gene>
<evidence type="ECO:0000313" key="2">
    <source>
        <dbReference type="Proteomes" id="UP000265703"/>
    </source>
</evidence>
<dbReference type="Proteomes" id="UP000265703">
    <property type="component" value="Unassembled WGS sequence"/>
</dbReference>
<protein>
    <submittedName>
        <fullName evidence="1">Uncharacterized protein</fullName>
    </submittedName>
</protein>
<keyword evidence="2" id="KW-1185">Reference proteome</keyword>
<comment type="caution">
    <text evidence="1">The sequence shown here is derived from an EMBL/GenBank/DDBJ whole genome shotgun (WGS) entry which is preliminary data.</text>
</comment>
<sequence length="162" mass="18477">MELAGDRNLRKSLGSLILKYLETLSIEKIKNEPSEITFITNYLDNMMKSLFHDPNKHMVQWPNTTLNESKSRKYEGRSKQPDFVVSIIHQLQTDSVIFIGEVSPPSQRSNVYKNCKDLIRLGVFMKDCMDSAIDKGADINVLGFHCVGKQVSIVCFCLTKFL</sequence>
<dbReference type="AlphaFoldDB" id="A0A397SIK9"/>
<proteinExistence type="predicted"/>
<organism evidence="1 2">
    <name type="scientific">Glomus cerebriforme</name>
    <dbReference type="NCBI Taxonomy" id="658196"/>
    <lineage>
        <taxon>Eukaryota</taxon>
        <taxon>Fungi</taxon>
        <taxon>Fungi incertae sedis</taxon>
        <taxon>Mucoromycota</taxon>
        <taxon>Glomeromycotina</taxon>
        <taxon>Glomeromycetes</taxon>
        <taxon>Glomerales</taxon>
        <taxon>Glomeraceae</taxon>
        <taxon>Glomus</taxon>
    </lineage>
</organism>
<accession>A0A397SIK9</accession>
<evidence type="ECO:0000313" key="1">
    <source>
        <dbReference type="EMBL" id="RIA85442.1"/>
    </source>
</evidence>
<dbReference type="OrthoDB" id="2370938at2759"/>
<reference evidence="1 2" key="1">
    <citation type="submission" date="2018-06" db="EMBL/GenBank/DDBJ databases">
        <title>Comparative genomics reveals the genomic features of Rhizophagus irregularis, R. cerebriforme, R. diaphanum and Gigaspora rosea, and their symbiotic lifestyle signature.</title>
        <authorList>
            <person name="Morin E."/>
            <person name="San Clemente H."/>
            <person name="Chen E.C.H."/>
            <person name="De La Providencia I."/>
            <person name="Hainaut M."/>
            <person name="Kuo A."/>
            <person name="Kohler A."/>
            <person name="Murat C."/>
            <person name="Tang N."/>
            <person name="Roy S."/>
            <person name="Loubradou J."/>
            <person name="Henrissat B."/>
            <person name="Grigoriev I.V."/>
            <person name="Corradi N."/>
            <person name="Roux C."/>
            <person name="Martin F.M."/>
        </authorList>
    </citation>
    <scope>NUCLEOTIDE SEQUENCE [LARGE SCALE GENOMIC DNA]</scope>
    <source>
        <strain evidence="1 2">DAOM 227022</strain>
    </source>
</reference>
<dbReference type="EMBL" id="QKYT01000426">
    <property type="protein sequence ID" value="RIA85442.1"/>
    <property type="molecule type" value="Genomic_DNA"/>
</dbReference>
<name>A0A397SIK9_9GLOM</name>